<keyword evidence="3" id="KW-0223">Dioxygenase</keyword>
<evidence type="ECO:0000256" key="2">
    <source>
        <dbReference type="ARBA" id="ARBA00023002"/>
    </source>
</evidence>
<protein>
    <submittedName>
        <fullName evidence="3">Aromatic-ring-hydroxylating dioxygenase subunit beta</fullName>
    </submittedName>
</protein>
<comment type="similarity">
    <text evidence="1">Belongs to the bacterial ring-hydroxylating dioxygenase beta subunit family.</text>
</comment>
<organism evidence="3 4">
    <name type="scientific">Pseudonocardia eucalypti</name>
    <dbReference type="NCBI Taxonomy" id="648755"/>
    <lineage>
        <taxon>Bacteria</taxon>
        <taxon>Bacillati</taxon>
        <taxon>Actinomycetota</taxon>
        <taxon>Actinomycetes</taxon>
        <taxon>Pseudonocardiales</taxon>
        <taxon>Pseudonocardiaceae</taxon>
        <taxon>Pseudonocardia</taxon>
    </lineage>
</organism>
<keyword evidence="2" id="KW-0560">Oxidoreductase</keyword>
<dbReference type="EMBL" id="BAABJP010000020">
    <property type="protein sequence ID" value="GAA5159922.1"/>
    <property type="molecule type" value="Genomic_DNA"/>
</dbReference>
<name>A0ABP9QD65_9PSEU</name>
<dbReference type="InterPro" id="IPR000391">
    <property type="entry name" value="Rng_hydr_dOase-bsu"/>
</dbReference>
<reference evidence="4" key="1">
    <citation type="journal article" date="2019" name="Int. J. Syst. Evol. Microbiol.">
        <title>The Global Catalogue of Microorganisms (GCM) 10K type strain sequencing project: providing services to taxonomists for standard genome sequencing and annotation.</title>
        <authorList>
            <consortium name="The Broad Institute Genomics Platform"/>
            <consortium name="The Broad Institute Genome Sequencing Center for Infectious Disease"/>
            <person name="Wu L."/>
            <person name="Ma J."/>
        </authorList>
    </citation>
    <scope>NUCLEOTIDE SEQUENCE [LARGE SCALE GENOMIC DNA]</scope>
    <source>
        <strain evidence="4">JCM 18303</strain>
    </source>
</reference>
<dbReference type="RefSeq" id="WP_345702992.1">
    <property type="nucleotide sequence ID" value="NZ_BAABJP010000020.1"/>
</dbReference>
<accession>A0ABP9QD65</accession>
<comment type="caution">
    <text evidence="3">The sequence shown here is derived from an EMBL/GenBank/DDBJ whole genome shotgun (WGS) entry which is preliminary data.</text>
</comment>
<keyword evidence="4" id="KW-1185">Reference proteome</keyword>
<dbReference type="Gene3D" id="3.10.450.50">
    <property type="match status" value="1"/>
</dbReference>
<proteinExistence type="inferred from homology"/>
<evidence type="ECO:0000256" key="1">
    <source>
        <dbReference type="ARBA" id="ARBA00009570"/>
    </source>
</evidence>
<dbReference type="PANTHER" id="PTHR41534">
    <property type="entry name" value="BLR3401 PROTEIN"/>
    <property type="match status" value="1"/>
</dbReference>
<dbReference type="PANTHER" id="PTHR41534:SF2">
    <property type="entry name" value="3-PHENYLPROPIONATE_CINNAMIC ACID DIOXYGENASE SUBUNIT BETA"/>
    <property type="match status" value="1"/>
</dbReference>
<sequence length="157" mass="17697">MTGLTDVAQFLYREARLADEHDYDGWESLWTDDGLYWIPAGGSSAEDPDTQVSIAYDNRSRIALRVAQLKSGKRHSQTPPSSVRRMISNIELLGEDSGDQCVGANFLAVESRERGTQLWAGRAEYRLRQVDGELRMAVKKVSLVDRDRALYTLSFLI</sequence>
<evidence type="ECO:0000313" key="3">
    <source>
        <dbReference type="EMBL" id="GAA5159922.1"/>
    </source>
</evidence>
<dbReference type="GO" id="GO:0051213">
    <property type="term" value="F:dioxygenase activity"/>
    <property type="evidence" value="ECO:0007669"/>
    <property type="project" value="UniProtKB-KW"/>
</dbReference>
<dbReference type="Proteomes" id="UP001428817">
    <property type="component" value="Unassembled WGS sequence"/>
</dbReference>
<dbReference type="Pfam" id="PF00866">
    <property type="entry name" value="Ring_hydroxyl_B"/>
    <property type="match status" value="1"/>
</dbReference>
<dbReference type="SUPFAM" id="SSF54427">
    <property type="entry name" value="NTF2-like"/>
    <property type="match status" value="1"/>
</dbReference>
<gene>
    <name evidence="3" type="ORF">GCM10023321_41730</name>
</gene>
<dbReference type="InterPro" id="IPR032710">
    <property type="entry name" value="NTF2-like_dom_sf"/>
</dbReference>
<dbReference type="CDD" id="cd00667">
    <property type="entry name" value="ring_hydroxylating_dioxygenases_beta"/>
    <property type="match status" value="1"/>
</dbReference>
<evidence type="ECO:0000313" key="4">
    <source>
        <dbReference type="Proteomes" id="UP001428817"/>
    </source>
</evidence>